<comment type="caution">
    <text evidence="7">The sequence shown here is derived from an EMBL/GenBank/DDBJ whole genome shotgun (WGS) entry which is preliminary data.</text>
</comment>
<feature type="transmembrane region" description="Helical" evidence="6">
    <location>
        <begin position="167"/>
        <end position="189"/>
    </location>
</feature>
<accession>A0A8J3AIW4</accession>
<keyword evidence="8" id="KW-1185">Reference proteome</keyword>
<keyword evidence="3 6" id="KW-0812">Transmembrane</keyword>
<dbReference type="NCBIfam" id="TIGR02872">
    <property type="entry name" value="spore_ytvI"/>
    <property type="match status" value="1"/>
</dbReference>
<dbReference type="EMBL" id="BMHB01000001">
    <property type="protein sequence ID" value="GGI10225.1"/>
    <property type="molecule type" value="Genomic_DNA"/>
</dbReference>
<evidence type="ECO:0000256" key="6">
    <source>
        <dbReference type="SAM" id="Phobius"/>
    </source>
</evidence>
<dbReference type="RefSeq" id="WP_088002884.1">
    <property type="nucleotide sequence ID" value="NZ_BMHB01000001.1"/>
</dbReference>
<proteinExistence type="inferred from homology"/>
<dbReference type="Pfam" id="PF01594">
    <property type="entry name" value="AI-2E_transport"/>
    <property type="match status" value="1"/>
</dbReference>
<evidence type="ECO:0000256" key="2">
    <source>
        <dbReference type="ARBA" id="ARBA00009773"/>
    </source>
</evidence>
<evidence type="ECO:0000256" key="4">
    <source>
        <dbReference type="ARBA" id="ARBA00022989"/>
    </source>
</evidence>
<keyword evidence="5 6" id="KW-0472">Membrane</keyword>
<comment type="subcellular location">
    <subcellularLocation>
        <location evidence="1">Membrane</location>
        <topology evidence="1">Multi-pass membrane protein</topology>
    </subcellularLocation>
</comment>
<evidence type="ECO:0000313" key="7">
    <source>
        <dbReference type="EMBL" id="GGI10225.1"/>
    </source>
</evidence>
<feature type="transmembrane region" description="Helical" evidence="6">
    <location>
        <begin position="254"/>
        <end position="281"/>
    </location>
</feature>
<comment type="similarity">
    <text evidence="2">Belongs to the autoinducer-2 exporter (AI-2E) (TC 2.A.86) family.</text>
</comment>
<dbReference type="InterPro" id="IPR002549">
    <property type="entry name" value="AI-2E-like"/>
</dbReference>
<feature type="transmembrane region" description="Helical" evidence="6">
    <location>
        <begin position="12"/>
        <end position="30"/>
    </location>
</feature>
<keyword evidence="4 6" id="KW-1133">Transmembrane helix</keyword>
<evidence type="ECO:0000256" key="1">
    <source>
        <dbReference type="ARBA" id="ARBA00004141"/>
    </source>
</evidence>
<evidence type="ECO:0000256" key="5">
    <source>
        <dbReference type="ARBA" id="ARBA00023136"/>
    </source>
</evidence>
<dbReference type="PANTHER" id="PTHR21716">
    <property type="entry name" value="TRANSMEMBRANE PROTEIN"/>
    <property type="match status" value="1"/>
</dbReference>
<reference evidence="8" key="1">
    <citation type="journal article" date="2019" name="Int. J. Syst. Evol. Microbiol.">
        <title>The Global Catalogue of Microorganisms (GCM) 10K type strain sequencing project: providing services to taxonomists for standard genome sequencing and annotation.</title>
        <authorList>
            <consortium name="The Broad Institute Genomics Platform"/>
            <consortium name="The Broad Institute Genome Sequencing Center for Infectious Disease"/>
            <person name="Wu L."/>
            <person name="Ma J."/>
        </authorList>
    </citation>
    <scope>NUCLEOTIDE SEQUENCE [LARGE SCALE GENOMIC DNA]</scope>
    <source>
        <strain evidence="8">CGMCC 1.14993</strain>
    </source>
</reference>
<dbReference type="PANTHER" id="PTHR21716:SF68">
    <property type="entry name" value="TRANSPORT PROTEIN YTVI-RELATED"/>
    <property type="match status" value="1"/>
</dbReference>
<protein>
    <submittedName>
        <fullName evidence="7">Permease</fullName>
    </submittedName>
</protein>
<dbReference type="GO" id="GO:0016020">
    <property type="term" value="C:membrane"/>
    <property type="evidence" value="ECO:0007669"/>
    <property type="project" value="UniProtKB-SubCell"/>
</dbReference>
<dbReference type="GO" id="GO:0055085">
    <property type="term" value="P:transmembrane transport"/>
    <property type="evidence" value="ECO:0007669"/>
    <property type="project" value="TreeGrafter"/>
</dbReference>
<evidence type="ECO:0000256" key="3">
    <source>
        <dbReference type="ARBA" id="ARBA00022692"/>
    </source>
</evidence>
<gene>
    <name evidence="7" type="ORF">GCM10007380_01720</name>
</gene>
<dbReference type="AlphaFoldDB" id="A0A8J3AIW4"/>
<feature type="transmembrane region" description="Helical" evidence="6">
    <location>
        <begin position="222"/>
        <end position="248"/>
    </location>
</feature>
<dbReference type="InterPro" id="IPR014227">
    <property type="entry name" value="YtvI-like"/>
</dbReference>
<dbReference type="OrthoDB" id="9774361at2"/>
<feature type="transmembrane region" description="Helical" evidence="6">
    <location>
        <begin position="288"/>
        <end position="305"/>
    </location>
</feature>
<feature type="transmembrane region" description="Helical" evidence="6">
    <location>
        <begin position="36"/>
        <end position="55"/>
    </location>
</feature>
<organism evidence="7 8">
    <name type="scientific">Gottfriedia solisilvae</name>
    <dbReference type="NCBI Taxonomy" id="1516104"/>
    <lineage>
        <taxon>Bacteria</taxon>
        <taxon>Bacillati</taxon>
        <taxon>Bacillota</taxon>
        <taxon>Bacilli</taxon>
        <taxon>Bacillales</taxon>
        <taxon>Bacillaceae</taxon>
        <taxon>Gottfriedia</taxon>
    </lineage>
</organism>
<name>A0A8J3AIW4_9BACI</name>
<sequence length="373" mass="41512">MSRVLVYQIIRFLFVTTCIILGLYVALFVSKLTYPFIIAFIIAFLLNPLVNLLNVKAKIPRGIAAFISIILLLSVVAGLFTLLITEIISGSTYLVQVVPESFQRLVFFVENIVTDKIIPLYDVVMNEYSQLGAGQQATIRTNIQSIGDSVINLGKGALNGIIDGIKLIIAVLPNTATLIFVSLLATFFISKDWYKIKNLFAIYTPKRIKHYSKTIFTDLRKALFGFIRAHITLISMTTVLVLIGLLILRVPFAITIAILIGLIDLLPYLGTGLIFVPWILYTFLTSDYSLTIGLAILYAVVIVQRQLAEPKILSSNIGLHPLPTLISLFVGFKFLGLLGLIVGPVTLVVLSTLYRAKVFHELWYYIKGTHKKT</sequence>
<evidence type="ECO:0000313" key="8">
    <source>
        <dbReference type="Proteomes" id="UP000626244"/>
    </source>
</evidence>
<feature type="transmembrane region" description="Helical" evidence="6">
    <location>
        <begin position="325"/>
        <end position="350"/>
    </location>
</feature>
<dbReference type="Proteomes" id="UP000626244">
    <property type="component" value="Unassembled WGS sequence"/>
</dbReference>
<feature type="transmembrane region" description="Helical" evidence="6">
    <location>
        <begin position="62"/>
        <end position="84"/>
    </location>
</feature>